<dbReference type="InterPro" id="IPR045107">
    <property type="entry name" value="SAC3/GANP/THP3"/>
</dbReference>
<evidence type="ECO:0000313" key="3">
    <source>
        <dbReference type="EMBL" id="CAI5732132.1"/>
    </source>
</evidence>
<dbReference type="PANTHER" id="PTHR12436:SF3">
    <property type="entry name" value="GERMINAL-CENTER ASSOCIATED NUCLEAR PROTEIN"/>
    <property type="match status" value="1"/>
</dbReference>
<proteinExistence type="predicted"/>
<feature type="region of interest" description="Disordered" evidence="1">
    <location>
        <begin position="358"/>
        <end position="413"/>
    </location>
</feature>
<organism evidence="3 4">
    <name type="scientific">Peronospora farinosa</name>
    <dbReference type="NCBI Taxonomy" id="134698"/>
    <lineage>
        <taxon>Eukaryota</taxon>
        <taxon>Sar</taxon>
        <taxon>Stramenopiles</taxon>
        <taxon>Oomycota</taxon>
        <taxon>Peronosporomycetes</taxon>
        <taxon>Peronosporales</taxon>
        <taxon>Peronosporaceae</taxon>
        <taxon>Peronospora</taxon>
    </lineage>
</organism>
<protein>
    <recommendedName>
        <fullName evidence="2">SAC3/GANP/THP3 conserved domain-containing protein</fullName>
    </recommendedName>
</protein>
<evidence type="ECO:0000256" key="1">
    <source>
        <dbReference type="SAM" id="MobiDB-lite"/>
    </source>
</evidence>
<feature type="compositionally biased region" description="Polar residues" evidence="1">
    <location>
        <begin position="1"/>
        <end position="45"/>
    </location>
</feature>
<feature type="compositionally biased region" description="Basic and acidic residues" evidence="1">
    <location>
        <begin position="1010"/>
        <end position="1094"/>
    </location>
</feature>
<gene>
    <name evidence="3" type="ORF">PFR002_LOCUS6792</name>
</gene>
<dbReference type="Proteomes" id="UP001159659">
    <property type="component" value="Unassembled WGS sequence"/>
</dbReference>
<feature type="region of interest" description="Disordered" evidence="1">
    <location>
        <begin position="1010"/>
        <end position="1096"/>
    </location>
</feature>
<reference evidence="3" key="1">
    <citation type="submission" date="2022-12" db="EMBL/GenBank/DDBJ databases">
        <authorList>
            <person name="Webb A."/>
        </authorList>
    </citation>
    <scope>NUCLEOTIDE SEQUENCE</scope>
    <source>
        <strain evidence="3">Pf2</strain>
    </source>
</reference>
<dbReference type="GO" id="GO:0070390">
    <property type="term" value="C:transcription export complex 2"/>
    <property type="evidence" value="ECO:0007669"/>
    <property type="project" value="TreeGrafter"/>
</dbReference>
<feature type="region of interest" description="Disordered" evidence="1">
    <location>
        <begin position="149"/>
        <end position="171"/>
    </location>
</feature>
<dbReference type="Pfam" id="PF03399">
    <property type="entry name" value="SAC3_GANP"/>
    <property type="match status" value="1"/>
</dbReference>
<evidence type="ECO:0000313" key="4">
    <source>
        <dbReference type="Proteomes" id="UP001159659"/>
    </source>
</evidence>
<feature type="region of interest" description="Disordered" evidence="1">
    <location>
        <begin position="1"/>
        <end position="75"/>
    </location>
</feature>
<feature type="domain" description="SAC3/GANP/THP3 conserved" evidence="2">
    <location>
        <begin position="449"/>
        <end position="755"/>
    </location>
</feature>
<feature type="compositionally biased region" description="Basic residues" evidence="1">
    <location>
        <begin position="395"/>
        <end position="407"/>
    </location>
</feature>
<dbReference type="GO" id="GO:0006406">
    <property type="term" value="P:mRNA export from nucleus"/>
    <property type="evidence" value="ECO:0007669"/>
    <property type="project" value="TreeGrafter"/>
</dbReference>
<dbReference type="InterPro" id="IPR005062">
    <property type="entry name" value="SAC3/GANP/THP3_conserved"/>
</dbReference>
<name>A0AAV0U674_9STRA</name>
<dbReference type="Gene3D" id="1.25.40.990">
    <property type="match status" value="1"/>
</dbReference>
<sequence>MFGSSNQTGCGVQNRNPFGHNQGSPHLNPFQSSGEASSTVQTTFGQGFGLANQPPLPPGGLAGAPQIGGFSNQPSIPLGGMKKALLEGVKGAGGTEIPFKQTNKNKMVQNNSSTTFRSTTFGQDGVSSSFTSTNAHTSFRFASNTGQSTEFGNTKKTKLRDSGVSSFGGNSTTIGENGFGEEQPAFRAPLLNHGQGSFSQEFKGFGSGNAAVSIPLESQSTAFGNQASSVRVRKKTSTSNAATFVPVDNPFVATASSDGATTAPSIHTKFGAAVGGKSSKSTTAFGKPSSGGGAAPTTTFGGVSDNLRQPAPNSETLSGGFPTLDKMASMKTRMSGLTKAPSGQSKRFQEFTATEHDANAFDEQHTMSRHKQRHSSSGDTIKAPKASKVSQNEKRGKHRQARPKKKAPSTSDEECSFVSLPSIALSSRDDNSKAQLSAATNLDGLCADMCSPGERELHIRVDELSVFEKCFPDRPGNERDMIIKRFQRSSADHKLDIPEEIRPLGVLRRTQLYIEQAIMDLDQFGLDPRFHVPRVPEPIEIYNFCWDRFRMIRKDFILQNYRGAGGRVHPIALDIHERIARYHVLSEHELIETPSFVAQQNMEQLGQTLKSLNELYDESHKVGDPAYLSPFEAECRAYFILCTLDNGRGMDVLKYVKDLPYHILQSPHIKFAMRVFVARHTGDYFQFFSLLQQATYLQSCLLFRYIPNVRSSALLRMNRAFRGQTYPLEDLANLLCFDDIEHAYSVCREHQLKISGRLDVDDDSDFMVKFGGVYETDAQLRRNNTPLKTRRSKIYVGMKQGGFLRRDVCRGVTEYARDKYPALSKLIEDTEQEERSRLYPYRPVSDDAYSYFIDYNEGCPMLPQMSAQVASANSFSSQHQPTDSDQKTHDLGMIAQKKLKLEQEKQAMLERMRMLEQVKEEKARQYQAKNAAAEEADQRDELAKQEMIARAKAEKEAARQQQELEAQLREQKKQRELEIQSKRIEEAAREAERQRLAAVQQAEALKIKVAKEERHRQEKEQRRQEHEQRRQEHERHRQEKERRRQEEDRRQQEERQKQIRRKAAEELERRRQQDLERQAREAAHQAQLAKERAEKKRVRRIEKQRLAVLKLRLQLWKKYVQESRHGTGPIRIDATKLRLDRPHQKAKESIQWLFGEASGTRIGTKRRKQLPRAEEDVSPSDSDIVAVWCPEDILGLVSAPLRRQNPGLPSIAWKLVIADLLDGASSSFGLWCAVRAGAQNAAVLEHDCYHTFQSSDGMEQEIVVCSRYVDSTFTERTNHETQQNKLAAASAILLPVDMSSLQLAGNCDRWEQRVEVLLSSLKSGNRVTLFALGFASAEMRSSREILITTLRSCIERVQSRFASLVVQVDAELIDAGGLLPHKFGQVLKKIATLSPRVRHLKSVGLKELLEGSVKATMNQYESLVGIQSNICAIFPRLQEDLLTSGVMDLAYPPPELQFAIVEPPRGWNSQEKRHEIRTILTALEVTRIATVNSPLNCDETCDAYFKKVADFIDRLFVSYPAATAVSTYELKKRIYSTLLPVHQHLTRKSKTEQVTPQDADVLLPWRTIFKEIYETFFETLSDITIYYEADCRFEASISHLVHAATHSRGIKQQTHSKRDREATKQVVQVSTKSIRQSFGPFNAMDESKQKYRAMGEMKRLCMEIDKEKAATSKYQRMLCQALHTWDK</sequence>
<accession>A0AAV0U674</accession>
<evidence type="ECO:0000259" key="2">
    <source>
        <dbReference type="Pfam" id="PF03399"/>
    </source>
</evidence>
<feature type="region of interest" description="Disordered" evidence="1">
    <location>
        <begin position="274"/>
        <end position="322"/>
    </location>
</feature>
<comment type="caution">
    <text evidence="3">The sequence shown here is derived from an EMBL/GenBank/DDBJ whole genome shotgun (WGS) entry which is preliminary data.</text>
</comment>
<dbReference type="PANTHER" id="PTHR12436">
    <property type="entry name" value="80 KDA MCM3-ASSOCIATED PROTEIN"/>
    <property type="match status" value="1"/>
</dbReference>
<dbReference type="EMBL" id="CANTFK010000877">
    <property type="protein sequence ID" value="CAI5732132.1"/>
    <property type="molecule type" value="Genomic_DNA"/>
</dbReference>
<dbReference type="GO" id="GO:0005737">
    <property type="term" value="C:cytoplasm"/>
    <property type="evidence" value="ECO:0007669"/>
    <property type="project" value="TreeGrafter"/>
</dbReference>